<organism evidence="2 3">
    <name type="scientific">Araneus ventricosus</name>
    <name type="common">Orbweaver spider</name>
    <name type="synonym">Epeira ventricosa</name>
    <dbReference type="NCBI Taxonomy" id="182803"/>
    <lineage>
        <taxon>Eukaryota</taxon>
        <taxon>Metazoa</taxon>
        <taxon>Ecdysozoa</taxon>
        <taxon>Arthropoda</taxon>
        <taxon>Chelicerata</taxon>
        <taxon>Arachnida</taxon>
        <taxon>Araneae</taxon>
        <taxon>Araneomorphae</taxon>
        <taxon>Entelegynae</taxon>
        <taxon>Araneoidea</taxon>
        <taxon>Araneidae</taxon>
        <taxon>Araneus</taxon>
    </lineage>
</organism>
<comment type="caution">
    <text evidence="2">The sequence shown here is derived from an EMBL/GenBank/DDBJ whole genome shotgun (WGS) entry which is preliminary data.</text>
</comment>
<dbReference type="Proteomes" id="UP000499080">
    <property type="component" value="Unassembled WGS sequence"/>
</dbReference>
<evidence type="ECO:0000256" key="1">
    <source>
        <dbReference type="SAM" id="MobiDB-lite"/>
    </source>
</evidence>
<dbReference type="AlphaFoldDB" id="A0A4Y2KI87"/>
<proteinExistence type="predicted"/>
<reference evidence="2 3" key="1">
    <citation type="journal article" date="2019" name="Sci. Rep.">
        <title>Orb-weaving spider Araneus ventricosus genome elucidates the spidroin gene catalogue.</title>
        <authorList>
            <person name="Kono N."/>
            <person name="Nakamura H."/>
            <person name="Ohtoshi R."/>
            <person name="Moran D.A.P."/>
            <person name="Shinohara A."/>
            <person name="Yoshida Y."/>
            <person name="Fujiwara M."/>
            <person name="Mori M."/>
            <person name="Tomita M."/>
            <person name="Arakawa K."/>
        </authorList>
    </citation>
    <scope>NUCLEOTIDE SEQUENCE [LARGE SCALE GENOMIC DNA]</scope>
</reference>
<feature type="region of interest" description="Disordered" evidence="1">
    <location>
        <begin position="1"/>
        <end position="46"/>
    </location>
</feature>
<name>A0A4Y2KI87_ARAVE</name>
<dbReference type="EMBL" id="BGPR01004669">
    <property type="protein sequence ID" value="GBN02045.1"/>
    <property type="molecule type" value="Genomic_DNA"/>
</dbReference>
<sequence>MIKQDHPVSKSCARNKKRTGGNNSQKRPSFSFFFSPTGSSEVGLRGTRVSSPISQLALSAKGGEFRELNMDWEQQRASSRRISCLAPDSAFPTLIALRRSAIYRAEEE</sequence>
<accession>A0A4Y2KI87</accession>
<evidence type="ECO:0000313" key="3">
    <source>
        <dbReference type="Proteomes" id="UP000499080"/>
    </source>
</evidence>
<evidence type="ECO:0000313" key="2">
    <source>
        <dbReference type="EMBL" id="GBN02045.1"/>
    </source>
</evidence>
<gene>
    <name evidence="2" type="ORF">AVEN_122232_1</name>
</gene>
<keyword evidence="3" id="KW-1185">Reference proteome</keyword>
<protein>
    <submittedName>
        <fullName evidence="2">Uncharacterized protein</fullName>
    </submittedName>
</protein>